<evidence type="ECO:0000256" key="4">
    <source>
        <dbReference type="ARBA" id="ARBA00022705"/>
    </source>
</evidence>
<dbReference type="Pfam" id="PF13177">
    <property type="entry name" value="DNA_pol3_delta2"/>
    <property type="match status" value="1"/>
</dbReference>
<gene>
    <name evidence="11" type="primary">dnaX</name>
    <name evidence="14" type="ORF">PYK22_02808</name>
</gene>
<dbReference type="InterPro" id="IPR003593">
    <property type="entry name" value="AAA+_ATPase"/>
</dbReference>
<feature type="region of interest" description="Disordered" evidence="12">
    <location>
        <begin position="440"/>
        <end position="473"/>
    </location>
</feature>
<dbReference type="RefSeq" id="WP_060635693.1">
    <property type="nucleotide sequence ID" value="NZ_CBXV010000008.1"/>
</dbReference>
<sequence>MAYQVIARKWRPQTFEEVTGQEAITRTLANAIAYDRIHHAYLFAGPRGTGKTTTARIFAKALNCHRSDRPVQTPCRTTDDAACASCREIAEGRSIDVLEIDAASNTGVDNVREAIINTVAVRPARDRYKVFIIDEVHMLSGAAFNALLKTLEEPPPRVVFIMATTEKHKVPLTILSRCQEFTFRTIATAKIVERLRFIAESEGVAITEQALVEIARVGQGSMRDAQSAFDQVLSYQSEGPLTPEIVHLALGIAGSELLARTMRAIAQGRRAELLGVVDEIATRGYDLRAFCRDLLAHLRDLLVVRIAGKDAEIIDRLSEDRHELEAQAALFSEEDLIRFFHSLTETERLLRESAQPRYQLEVGLLKLVEIGRIRSLDEAIERLRKLEEALRAGHPASGSAPKEPSQAKGDSRSSAGDAEGGAKIPALRLVANDAVQRKVDDEPLAGGNGKVADRDAVQQRVDDERTAQEAPSIAPESLVQRLKAELEARNRPLVSVALENAHRVAIEGDDLCIEFAPEKKHLRDNLVKQEIARLLRSICSELTGRELGLRILIRDTHRDSAEDEKEMEAKRLREWAENHPNVQHVLRKVRGEVIDVRPIDEDRE</sequence>
<evidence type="ECO:0000256" key="1">
    <source>
        <dbReference type="ARBA" id="ARBA00006360"/>
    </source>
</evidence>
<evidence type="ECO:0000256" key="6">
    <source>
        <dbReference type="ARBA" id="ARBA00022741"/>
    </source>
</evidence>
<comment type="similarity">
    <text evidence="1 11">Belongs to the DnaX/STICHEL family.</text>
</comment>
<keyword evidence="6 11" id="KW-0547">Nucleotide-binding</keyword>
<evidence type="ECO:0000256" key="7">
    <source>
        <dbReference type="ARBA" id="ARBA00022833"/>
    </source>
</evidence>
<dbReference type="Pfam" id="PF22608">
    <property type="entry name" value="DNAX_ATPase_lid"/>
    <property type="match status" value="1"/>
</dbReference>
<dbReference type="SUPFAM" id="SSF48019">
    <property type="entry name" value="post-AAA+ oligomerization domain-like"/>
    <property type="match status" value="1"/>
</dbReference>
<protein>
    <recommendedName>
        <fullName evidence="11">DNA polymerase III subunit gamma/tau</fullName>
        <ecNumber evidence="11">2.7.7.7</ecNumber>
    </recommendedName>
</protein>
<dbReference type="AlphaFoldDB" id="A0A0B6WZR2"/>
<comment type="function">
    <text evidence="11">DNA polymerase III is a complex, multichain enzyme responsible for most of the replicative synthesis in bacteria. This DNA polymerase also exhibits 3' to 5' exonuclease activity.</text>
</comment>
<feature type="region of interest" description="Disordered" evidence="12">
    <location>
        <begin position="391"/>
        <end position="422"/>
    </location>
</feature>
<keyword evidence="2 11" id="KW-0808">Transferase</keyword>
<dbReference type="SUPFAM" id="SSF52540">
    <property type="entry name" value="P-loop containing nucleoside triphosphate hydrolases"/>
    <property type="match status" value="1"/>
</dbReference>
<accession>A0A0B6WZR2</accession>
<reference evidence="14 15" key="2">
    <citation type="submission" date="2015-01" db="EMBL/GenBank/DDBJ databases">
        <title>Complete genome sequence of Pyrinomonas methylaliphatogenes type strain K22T.</title>
        <authorList>
            <person name="Lee K.C.Y."/>
            <person name="Power J.F."/>
            <person name="Dunfield P.F."/>
            <person name="Morgan X.C."/>
            <person name="Huttenhower C."/>
            <person name="Stott M.B."/>
        </authorList>
    </citation>
    <scope>NUCLEOTIDE SEQUENCE [LARGE SCALE GENOMIC DNA]</scope>
    <source>
        <strain evidence="14 15">K22</strain>
    </source>
</reference>
<evidence type="ECO:0000256" key="2">
    <source>
        <dbReference type="ARBA" id="ARBA00022679"/>
    </source>
</evidence>
<feature type="compositionally biased region" description="Basic and acidic residues" evidence="12">
    <location>
        <begin position="451"/>
        <end position="467"/>
    </location>
</feature>
<dbReference type="GO" id="GO:0005524">
    <property type="term" value="F:ATP binding"/>
    <property type="evidence" value="ECO:0007669"/>
    <property type="project" value="UniProtKB-KW"/>
</dbReference>
<dbReference type="OrthoDB" id="9810148at2"/>
<comment type="subunit">
    <text evidence="11">DNA polymerase III contains a core (composed of alpha, epsilon and theta chains) that associates with a tau subunit. This core dimerizes to form the POLIII' complex. PolIII' associates with the gamma complex (composed of gamma, delta, delta', psi and chi chains) and with the beta chain to form the complete DNA polymerase III complex.</text>
</comment>
<dbReference type="SMART" id="SM00382">
    <property type="entry name" value="AAA"/>
    <property type="match status" value="1"/>
</dbReference>
<dbReference type="Gene3D" id="3.40.50.300">
    <property type="entry name" value="P-loop containing nucleotide triphosphate hydrolases"/>
    <property type="match status" value="1"/>
</dbReference>
<evidence type="ECO:0000259" key="13">
    <source>
        <dbReference type="SMART" id="SM00382"/>
    </source>
</evidence>
<keyword evidence="5" id="KW-0479">Metal-binding</keyword>
<dbReference type="EC" id="2.7.7.7" evidence="11"/>
<dbReference type="CDD" id="cd18137">
    <property type="entry name" value="HLD_clamp_pol_III_gamma_tau"/>
    <property type="match status" value="1"/>
</dbReference>
<dbReference type="InterPro" id="IPR050238">
    <property type="entry name" value="DNA_Rep/Repair_Clamp_Loader"/>
</dbReference>
<keyword evidence="8 11" id="KW-0067">ATP-binding</keyword>
<comment type="catalytic activity">
    <reaction evidence="10 11">
        <text>DNA(n) + a 2'-deoxyribonucleoside 5'-triphosphate = DNA(n+1) + diphosphate</text>
        <dbReference type="Rhea" id="RHEA:22508"/>
        <dbReference type="Rhea" id="RHEA-COMP:17339"/>
        <dbReference type="Rhea" id="RHEA-COMP:17340"/>
        <dbReference type="ChEBI" id="CHEBI:33019"/>
        <dbReference type="ChEBI" id="CHEBI:61560"/>
        <dbReference type="ChEBI" id="CHEBI:173112"/>
        <dbReference type="EC" id="2.7.7.7"/>
    </reaction>
</comment>
<dbReference type="EMBL" id="CBXV010000008">
    <property type="protein sequence ID" value="CDM66773.1"/>
    <property type="molecule type" value="Genomic_DNA"/>
</dbReference>
<dbReference type="CDD" id="cd00009">
    <property type="entry name" value="AAA"/>
    <property type="match status" value="1"/>
</dbReference>
<evidence type="ECO:0000256" key="12">
    <source>
        <dbReference type="SAM" id="MobiDB-lite"/>
    </source>
</evidence>
<dbReference type="NCBIfam" id="TIGR02397">
    <property type="entry name" value="dnaX_nterm"/>
    <property type="match status" value="1"/>
</dbReference>
<feature type="domain" description="AAA+ ATPase" evidence="13">
    <location>
        <begin position="37"/>
        <end position="187"/>
    </location>
</feature>
<evidence type="ECO:0000313" key="15">
    <source>
        <dbReference type="Proteomes" id="UP000031518"/>
    </source>
</evidence>
<dbReference type="GO" id="GO:0009360">
    <property type="term" value="C:DNA polymerase III complex"/>
    <property type="evidence" value="ECO:0007669"/>
    <property type="project" value="InterPro"/>
</dbReference>
<evidence type="ECO:0000256" key="11">
    <source>
        <dbReference type="RuleBase" id="RU364063"/>
    </source>
</evidence>
<dbReference type="Gene3D" id="1.20.272.10">
    <property type="match status" value="1"/>
</dbReference>
<evidence type="ECO:0000256" key="10">
    <source>
        <dbReference type="ARBA" id="ARBA00049244"/>
    </source>
</evidence>
<evidence type="ECO:0000256" key="3">
    <source>
        <dbReference type="ARBA" id="ARBA00022695"/>
    </source>
</evidence>
<dbReference type="InterPro" id="IPR008921">
    <property type="entry name" value="DNA_pol3_clamp-load_cplx_C"/>
</dbReference>
<keyword evidence="15" id="KW-1185">Reference proteome</keyword>
<dbReference type="Proteomes" id="UP000031518">
    <property type="component" value="Unassembled WGS sequence"/>
</dbReference>
<dbReference type="STRING" id="454194.PYK22_02808"/>
<dbReference type="FunFam" id="3.40.50.300:FF:000014">
    <property type="entry name" value="DNA polymerase III subunit gamma/tau"/>
    <property type="match status" value="1"/>
</dbReference>
<dbReference type="GO" id="GO:0046872">
    <property type="term" value="F:metal ion binding"/>
    <property type="evidence" value="ECO:0007669"/>
    <property type="project" value="UniProtKB-KW"/>
</dbReference>
<dbReference type="Gene3D" id="1.10.8.60">
    <property type="match status" value="1"/>
</dbReference>
<dbReference type="NCBIfam" id="NF004046">
    <property type="entry name" value="PRK05563.1"/>
    <property type="match status" value="1"/>
</dbReference>
<dbReference type="GO" id="GO:0006261">
    <property type="term" value="P:DNA-templated DNA replication"/>
    <property type="evidence" value="ECO:0007669"/>
    <property type="project" value="TreeGrafter"/>
</dbReference>
<dbReference type="InterPro" id="IPR045085">
    <property type="entry name" value="HLD_clamp_pol_III_gamma_tau"/>
</dbReference>
<reference evidence="14 15" key="1">
    <citation type="submission" date="2013-12" db="EMBL/GenBank/DDBJ databases">
        <authorList>
            <person name="Stott M."/>
        </authorList>
    </citation>
    <scope>NUCLEOTIDE SEQUENCE [LARGE SCALE GENOMIC DNA]</scope>
    <source>
        <strain evidence="14 15">K22</strain>
    </source>
</reference>
<dbReference type="GO" id="GO:0003887">
    <property type="term" value="F:DNA-directed DNA polymerase activity"/>
    <property type="evidence" value="ECO:0007669"/>
    <property type="project" value="UniProtKB-KW"/>
</dbReference>
<keyword evidence="9 11" id="KW-0239">DNA-directed DNA polymerase</keyword>
<dbReference type="InterPro" id="IPR022754">
    <property type="entry name" value="DNA_pol_III_gamma-3"/>
</dbReference>
<evidence type="ECO:0000256" key="9">
    <source>
        <dbReference type="ARBA" id="ARBA00022932"/>
    </source>
</evidence>
<name>A0A0B6WZR2_9BACT</name>
<dbReference type="PANTHER" id="PTHR11669">
    <property type="entry name" value="REPLICATION FACTOR C / DNA POLYMERASE III GAMMA-TAU SUBUNIT"/>
    <property type="match status" value="1"/>
</dbReference>
<dbReference type="GO" id="GO:0003677">
    <property type="term" value="F:DNA binding"/>
    <property type="evidence" value="ECO:0007669"/>
    <property type="project" value="InterPro"/>
</dbReference>
<evidence type="ECO:0000313" key="14">
    <source>
        <dbReference type="EMBL" id="CDM66773.1"/>
    </source>
</evidence>
<dbReference type="InterPro" id="IPR012763">
    <property type="entry name" value="DNA_pol_III_sug/sutau_N"/>
</dbReference>
<dbReference type="InterPro" id="IPR027417">
    <property type="entry name" value="P-loop_NTPase"/>
</dbReference>
<keyword evidence="4 11" id="KW-0235">DNA replication</keyword>
<organism evidence="14 15">
    <name type="scientific">Pyrinomonas methylaliphatogenes</name>
    <dbReference type="NCBI Taxonomy" id="454194"/>
    <lineage>
        <taxon>Bacteria</taxon>
        <taxon>Pseudomonadati</taxon>
        <taxon>Acidobacteriota</taxon>
        <taxon>Blastocatellia</taxon>
        <taxon>Blastocatellales</taxon>
        <taxon>Pyrinomonadaceae</taxon>
        <taxon>Pyrinomonas</taxon>
    </lineage>
</organism>
<dbReference type="PANTHER" id="PTHR11669:SF0">
    <property type="entry name" value="PROTEIN STICHEL-LIKE 2"/>
    <property type="match status" value="1"/>
</dbReference>
<evidence type="ECO:0000256" key="5">
    <source>
        <dbReference type="ARBA" id="ARBA00022723"/>
    </source>
</evidence>
<dbReference type="Pfam" id="PF12169">
    <property type="entry name" value="DNA_pol3_gamma3"/>
    <property type="match status" value="1"/>
</dbReference>
<keyword evidence="3 11" id="KW-0548">Nucleotidyltransferase</keyword>
<proteinExistence type="inferred from homology"/>
<evidence type="ECO:0000256" key="8">
    <source>
        <dbReference type="ARBA" id="ARBA00022840"/>
    </source>
</evidence>
<keyword evidence="7" id="KW-0862">Zinc</keyword>